<dbReference type="AlphaFoldDB" id="A0A5B0E5A2"/>
<dbReference type="RefSeq" id="WP_149620571.1">
    <property type="nucleotide sequence ID" value="NZ_VOBL01000021.1"/>
</dbReference>
<dbReference type="Proteomes" id="UP000323856">
    <property type="component" value="Unassembled WGS sequence"/>
</dbReference>
<dbReference type="Pfam" id="PF26572">
    <property type="entry name" value="DUF8185"/>
    <property type="match status" value="1"/>
</dbReference>
<dbReference type="InterPro" id="IPR058498">
    <property type="entry name" value="DUF8185"/>
</dbReference>
<comment type="caution">
    <text evidence="3">The sequence shown here is derived from an EMBL/GenBank/DDBJ whole genome shotgun (WGS) entry which is preliminary data.</text>
</comment>
<dbReference type="Pfam" id="PF26035">
    <property type="entry name" value="DUF8010"/>
    <property type="match status" value="1"/>
</dbReference>
<dbReference type="InterPro" id="IPR058323">
    <property type="entry name" value="DUF8010"/>
</dbReference>
<name>A0A5B0E5A2_9MICC</name>
<sequence length="219" mass="22873">MASETVLLEDQETVADLTTFLSRARAINDGALMLQAAGNALGLYVPVLYPEFLGDPVPTVLGMRAARLAAPASVRGVYAISALTDRLARMGADALELAIPPAEVNATWAGQQVPRGGWTQAQTLTDDLLLAEATRGMSMVAQALPENAGAPVLRNVRARIWSSPVDGVDTAMPLAMAFGAQALGFLREGQSSELFSSAGWLRLSSTGGHMVARQGGILG</sequence>
<evidence type="ECO:0000313" key="3">
    <source>
        <dbReference type="EMBL" id="KAA0974043.1"/>
    </source>
</evidence>
<gene>
    <name evidence="3" type="ORF">FQ154_16470</name>
</gene>
<feature type="domain" description="DUF8010" evidence="1">
    <location>
        <begin position="1"/>
        <end position="108"/>
    </location>
</feature>
<dbReference type="OrthoDB" id="4801220at2"/>
<evidence type="ECO:0000259" key="2">
    <source>
        <dbReference type="Pfam" id="PF26572"/>
    </source>
</evidence>
<organism evidence="3 4">
    <name type="scientific">Paeniglutamicibacter gangotriensis</name>
    <dbReference type="NCBI Taxonomy" id="254787"/>
    <lineage>
        <taxon>Bacteria</taxon>
        <taxon>Bacillati</taxon>
        <taxon>Actinomycetota</taxon>
        <taxon>Actinomycetes</taxon>
        <taxon>Micrococcales</taxon>
        <taxon>Micrococcaceae</taxon>
        <taxon>Paeniglutamicibacter</taxon>
    </lineage>
</organism>
<accession>A0A5B0E5A2</accession>
<proteinExistence type="predicted"/>
<reference evidence="3 4" key="1">
    <citation type="submission" date="2019-07" db="EMBL/GenBank/DDBJ databases">
        <title>Analysis of the biochemical properties, biological activity and biotechnological potential of siderophores and biosurfactants produced by Antarctic psychrotolerant bacteria.</title>
        <authorList>
            <person name="Styczynski M."/>
            <person name="Krucon T."/>
            <person name="Decewicz P."/>
            <person name="Dziewit L."/>
        </authorList>
    </citation>
    <scope>NUCLEOTIDE SEQUENCE [LARGE SCALE GENOMIC DNA]</scope>
    <source>
        <strain evidence="3 4">ANT_H27</strain>
    </source>
</reference>
<feature type="domain" description="DUF8185" evidence="2">
    <location>
        <begin position="114"/>
        <end position="215"/>
    </location>
</feature>
<evidence type="ECO:0000259" key="1">
    <source>
        <dbReference type="Pfam" id="PF26035"/>
    </source>
</evidence>
<evidence type="ECO:0000313" key="4">
    <source>
        <dbReference type="Proteomes" id="UP000323856"/>
    </source>
</evidence>
<protein>
    <submittedName>
        <fullName evidence="3">Uncharacterized protein</fullName>
    </submittedName>
</protein>
<dbReference type="EMBL" id="VOBL01000021">
    <property type="protein sequence ID" value="KAA0974043.1"/>
    <property type="molecule type" value="Genomic_DNA"/>
</dbReference>